<keyword evidence="10 12" id="KW-0739">Sodium transport</keyword>
<keyword evidence="3 12" id="KW-0813">Transport</keyword>
<evidence type="ECO:0000256" key="3">
    <source>
        <dbReference type="ARBA" id="ARBA00022448"/>
    </source>
</evidence>
<evidence type="ECO:0000256" key="11">
    <source>
        <dbReference type="ARBA" id="ARBA00023303"/>
    </source>
</evidence>
<dbReference type="OrthoDB" id="10051479at2759"/>
<keyword evidence="9" id="KW-0472">Membrane</keyword>
<evidence type="ECO:0000256" key="6">
    <source>
        <dbReference type="ARBA" id="ARBA00022989"/>
    </source>
</evidence>
<sequence>MVSSRYGNCITFNKKAKGAEILQTSRTGFGGGLVLDLQLESLQYTAISHTYGVKVVVHDPDEKPCLEEEGFIASPGYETSISLKQTVFRRLPPPYKDKCSNYETEALIKSKSGCIRACLQNKNFAKCGCIDPTFSADTDLDANMTLHSDARKESVRERCNLANKTQSCCLDEVLDSMAGSGPVCECPLPCTSVSYSGLVSRSALAKEMLHLKLNNCRSFDPETLYKEENVRLNIFYSTLEKYVYQQHPRWDGSTLLSYVGNQFALWLGTFGSIYNIQKIWNLYQQYSDVVDLVAESEKSLDFPAFSSSRPSNLKCPYLQNNRMAFGHCTQPDLGLGGITNKEEYVGTPLLLAERRALSNCKMDKSVKKKNNNSFLNILNSYRKYSQEIQIVIGHQPSDFLKKCYFDS</sequence>
<comment type="caution">
    <text evidence="13">The sequence shown here is derived from an EMBL/GenBank/DDBJ whole genome shotgun (WGS) entry which is preliminary data.</text>
</comment>
<keyword evidence="7" id="KW-0915">Sodium</keyword>
<keyword evidence="5 12" id="KW-0812">Transmembrane</keyword>
<protein>
    <submittedName>
        <fullName evidence="13">Acid-sensing ion channel 3</fullName>
    </submittedName>
</protein>
<dbReference type="Proteomes" id="UP000499080">
    <property type="component" value="Unassembled WGS sequence"/>
</dbReference>
<evidence type="ECO:0000256" key="1">
    <source>
        <dbReference type="ARBA" id="ARBA00004141"/>
    </source>
</evidence>
<evidence type="ECO:0000256" key="2">
    <source>
        <dbReference type="ARBA" id="ARBA00007193"/>
    </source>
</evidence>
<evidence type="ECO:0000256" key="9">
    <source>
        <dbReference type="ARBA" id="ARBA00023136"/>
    </source>
</evidence>
<organism evidence="13 14">
    <name type="scientific">Araneus ventricosus</name>
    <name type="common">Orbweaver spider</name>
    <name type="synonym">Epeira ventricosa</name>
    <dbReference type="NCBI Taxonomy" id="182803"/>
    <lineage>
        <taxon>Eukaryota</taxon>
        <taxon>Metazoa</taxon>
        <taxon>Ecdysozoa</taxon>
        <taxon>Arthropoda</taxon>
        <taxon>Chelicerata</taxon>
        <taxon>Arachnida</taxon>
        <taxon>Araneae</taxon>
        <taxon>Araneomorphae</taxon>
        <taxon>Entelegynae</taxon>
        <taxon>Araneoidea</taxon>
        <taxon>Araneidae</taxon>
        <taxon>Araneus</taxon>
    </lineage>
</organism>
<reference evidence="13 14" key="1">
    <citation type="journal article" date="2019" name="Sci. Rep.">
        <title>Orb-weaving spider Araneus ventricosus genome elucidates the spidroin gene catalogue.</title>
        <authorList>
            <person name="Kono N."/>
            <person name="Nakamura H."/>
            <person name="Ohtoshi R."/>
            <person name="Moran D.A.P."/>
            <person name="Shinohara A."/>
            <person name="Yoshida Y."/>
            <person name="Fujiwara M."/>
            <person name="Mori M."/>
            <person name="Tomita M."/>
            <person name="Arakawa K."/>
        </authorList>
    </citation>
    <scope>NUCLEOTIDE SEQUENCE [LARGE SCALE GENOMIC DNA]</scope>
</reference>
<dbReference type="AlphaFoldDB" id="A0A4Y2H5Q0"/>
<dbReference type="Gene3D" id="2.60.470.10">
    <property type="entry name" value="Acid-sensing ion channels like domains"/>
    <property type="match status" value="1"/>
</dbReference>
<accession>A0A4Y2H5Q0</accession>
<dbReference type="GO" id="GO:0015280">
    <property type="term" value="F:ligand-gated sodium channel activity"/>
    <property type="evidence" value="ECO:0007669"/>
    <property type="project" value="TreeGrafter"/>
</dbReference>
<evidence type="ECO:0000313" key="13">
    <source>
        <dbReference type="EMBL" id="GBM60451.1"/>
    </source>
</evidence>
<dbReference type="PRINTS" id="PR01078">
    <property type="entry name" value="AMINACHANNEL"/>
</dbReference>
<comment type="subcellular location">
    <subcellularLocation>
        <location evidence="1">Membrane</location>
        <topology evidence="1">Multi-pass membrane protein</topology>
    </subcellularLocation>
</comment>
<dbReference type="Pfam" id="PF00858">
    <property type="entry name" value="ASC"/>
    <property type="match status" value="1"/>
</dbReference>
<dbReference type="EMBL" id="BGPR01001724">
    <property type="protein sequence ID" value="GBM60451.1"/>
    <property type="molecule type" value="Genomic_DNA"/>
</dbReference>
<comment type="similarity">
    <text evidence="2 12">Belongs to the amiloride-sensitive sodium channel (TC 1.A.6) family.</text>
</comment>
<evidence type="ECO:0000256" key="7">
    <source>
        <dbReference type="ARBA" id="ARBA00023053"/>
    </source>
</evidence>
<dbReference type="GO" id="GO:0005886">
    <property type="term" value="C:plasma membrane"/>
    <property type="evidence" value="ECO:0007669"/>
    <property type="project" value="TreeGrafter"/>
</dbReference>
<evidence type="ECO:0000256" key="5">
    <source>
        <dbReference type="ARBA" id="ARBA00022692"/>
    </source>
</evidence>
<keyword evidence="6" id="KW-1133">Transmembrane helix</keyword>
<evidence type="ECO:0000256" key="8">
    <source>
        <dbReference type="ARBA" id="ARBA00023065"/>
    </source>
</evidence>
<dbReference type="PANTHER" id="PTHR11690">
    <property type="entry name" value="AMILORIDE-SENSITIVE SODIUM CHANNEL-RELATED"/>
    <property type="match status" value="1"/>
</dbReference>
<evidence type="ECO:0000313" key="14">
    <source>
        <dbReference type="Proteomes" id="UP000499080"/>
    </source>
</evidence>
<dbReference type="InterPro" id="IPR001873">
    <property type="entry name" value="ENaC"/>
</dbReference>
<proteinExistence type="inferred from homology"/>
<keyword evidence="4 12" id="KW-0894">Sodium channel</keyword>
<keyword evidence="14" id="KW-1185">Reference proteome</keyword>
<evidence type="ECO:0000256" key="12">
    <source>
        <dbReference type="RuleBase" id="RU000679"/>
    </source>
</evidence>
<keyword evidence="11 12" id="KW-0407">Ion channel</keyword>
<name>A0A4Y2H5Q0_ARAVE</name>
<keyword evidence="8 12" id="KW-0406">Ion transport</keyword>
<evidence type="ECO:0000256" key="4">
    <source>
        <dbReference type="ARBA" id="ARBA00022461"/>
    </source>
</evidence>
<evidence type="ECO:0000256" key="10">
    <source>
        <dbReference type="ARBA" id="ARBA00023201"/>
    </source>
</evidence>
<dbReference type="PANTHER" id="PTHR11690:SF248">
    <property type="entry name" value="PICKPOCKET 17, ISOFORM A"/>
    <property type="match status" value="1"/>
</dbReference>
<gene>
    <name evidence="13" type="primary">ASIC3_1</name>
    <name evidence="13" type="ORF">AVEN_117967_2</name>
</gene>